<keyword evidence="1" id="KW-0802">TPR repeat</keyword>
<dbReference type="InterPro" id="IPR019734">
    <property type="entry name" value="TPR_rpt"/>
</dbReference>
<sequence>ILQNVPNHDANYRRVLQKAAYGYAMQQMQNGDYTSADQLLSTSTEQAEDPQYLAAANFWKGDIAYRNQRFQEAINYSQAYLSKPDAANRAAYISSPATPQHAYLNMGYAAMKLEDFAAAQDYFAKAQKTGNNYSSAIAGTAVLREADAAFMRKQYGQAIALYDKVIAANGTDVDYARFQKAILLGLQDKDNDKINLLQSLINRTPASAYADDARYEIAVTQIDNNKYQQAITMLQPLITPPASQKFAAKAWIKTGFAYQQLDADDKAIDAYRHVVTDYPSSEERSAALEALKSLYIENNQPAAYAQMLQDNNLPAADANSLDSTFYAAGEAQFASAKYDKAVQSFEQYLKTYPNGAFAVKAHYYKAESHAQLKDYKSAINEYNAVLAASWSEYSENSARRAAALALQTGDFATALRDFQLFRNTAMTQENLQIAYSGMLQSSFGLKDYPTAALYADTLQSVATGNEALTTEATFYKAQSLMLQNNVDVALPLYQQLASAKNSAVAAESRYHIAEILLQQNKLKDAENAAGQNIQQSAGNDYWIVKSYILLSDILVKEKDYFNAKATLQSIVKNTKNAELKAEATKKLEALKALEKKQSKLSEE</sequence>
<dbReference type="EMBL" id="QKTW01000022">
    <property type="protein sequence ID" value="PZF71743.1"/>
    <property type="molecule type" value="Genomic_DNA"/>
</dbReference>
<dbReference type="SUPFAM" id="SSF81901">
    <property type="entry name" value="HCP-like"/>
    <property type="match status" value="1"/>
</dbReference>
<feature type="coiled-coil region" evidence="2">
    <location>
        <begin position="576"/>
        <end position="603"/>
    </location>
</feature>
<feature type="repeat" description="TPR" evidence="1">
    <location>
        <begin position="322"/>
        <end position="355"/>
    </location>
</feature>
<protein>
    <submittedName>
        <fullName evidence="3">Uncharacterized protein</fullName>
    </submittedName>
</protein>
<dbReference type="SMART" id="SM00028">
    <property type="entry name" value="TPR"/>
    <property type="match status" value="6"/>
</dbReference>
<dbReference type="Proteomes" id="UP000248745">
    <property type="component" value="Unassembled WGS sequence"/>
</dbReference>
<dbReference type="Pfam" id="PF13174">
    <property type="entry name" value="TPR_6"/>
    <property type="match status" value="1"/>
</dbReference>
<dbReference type="RefSeq" id="WP_165836433.1">
    <property type="nucleotide sequence ID" value="NZ_QKTW01000022.1"/>
</dbReference>
<keyword evidence="4" id="KW-1185">Reference proteome</keyword>
<dbReference type="InterPro" id="IPR011990">
    <property type="entry name" value="TPR-like_helical_dom_sf"/>
</dbReference>
<name>A0A2W2BVB9_9BACT</name>
<feature type="repeat" description="TPR" evidence="1">
    <location>
        <begin position="248"/>
        <end position="281"/>
    </location>
</feature>
<evidence type="ECO:0000313" key="3">
    <source>
        <dbReference type="EMBL" id="PZF71743.1"/>
    </source>
</evidence>
<dbReference type="Gene3D" id="1.25.40.10">
    <property type="entry name" value="Tetratricopeptide repeat domain"/>
    <property type="match status" value="5"/>
</dbReference>
<keyword evidence="2" id="KW-0175">Coiled coil</keyword>
<comment type="caution">
    <text evidence="3">The sequence shown here is derived from an EMBL/GenBank/DDBJ whole genome shotgun (WGS) entry which is preliminary data.</text>
</comment>
<evidence type="ECO:0000256" key="1">
    <source>
        <dbReference type="PROSITE-ProRule" id="PRU00339"/>
    </source>
</evidence>
<evidence type="ECO:0000256" key="2">
    <source>
        <dbReference type="SAM" id="Coils"/>
    </source>
</evidence>
<dbReference type="AlphaFoldDB" id="A0A2W2BVB9"/>
<dbReference type="PROSITE" id="PS50005">
    <property type="entry name" value="TPR"/>
    <property type="match status" value="2"/>
</dbReference>
<organism evidence="3 4">
    <name type="scientific">Taibaiella soli</name>
    <dbReference type="NCBI Taxonomy" id="1649169"/>
    <lineage>
        <taxon>Bacteria</taxon>
        <taxon>Pseudomonadati</taxon>
        <taxon>Bacteroidota</taxon>
        <taxon>Chitinophagia</taxon>
        <taxon>Chitinophagales</taxon>
        <taxon>Chitinophagaceae</taxon>
        <taxon>Taibaiella</taxon>
    </lineage>
</organism>
<proteinExistence type="predicted"/>
<reference evidence="3 4" key="1">
    <citation type="submission" date="2018-06" db="EMBL/GenBank/DDBJ databases">
        <title>Mucibacter soli gen. nov., sp. nov., a new member of the family Chitinophagaceae producing mucin.</title>
        <authorList>
            <person name="Kim M.-K."/>
            <person name="Park S."/>
            <person name="Kim T.-S."/>
            <person name="Joung Y."/>
            <person name="Han J.-H."/>
            <person name="Kim S.B."/>
        </authorList>
    </citation>
    <scope>NUCLEOTIDE SEQUENCE [LARGE SCALE GENOMIC DNA]</scope>
    <source>
        <strain evidence="3 4">R1-15</strain>
    </source>
</reference>
<feature type="non-terminal residue" evidence="3">
    <location>
        <position position="1"/>
    </location>
</feature>
<gene>
    <name evidence="3" type="ORF">DN068_16895</name>
</gene>
<evidence type="ECO:0000313" key="4">
    <source>
        <dbReference type="Proteomes" id="UP000248745"/>
    </source>
</evidence>
<accession>A0A2W2BVB9</accession>
<dbReference type="SUPFAM" id="SSF48452">
    <property type="entry name" value="TPR-like"/>
    <property type="match status" value="2"/>
</dbReference>
<dbReference type="Pfam" id="PF13432">
    <property type="entry name" value="TPR_16"/>
    <property type="match status" value="4"/>
</dbReference>